<dbReference type="EMBL" id="AP018516">
    <property type="protein sequence ID" value="BBC81721.1"/>
    <property type="molecule type" value="Genomic_DNA"/>
</dbReference>
<feature type="compositionally biased region" description="Basic residues" evidence="1">
    <location>
        <begin position="7"/>
        <end position="19"/>
    </location>
</feature>
<dbReference type="AlphaFoldDB" id="A0A2Z5ZMC9"/>
<dbReference type="KEGG" id="aot:AcetOri_orf00045p"/>
<dbReference type="PIRSF" id="PIRSF037112">
    <property type="entry name" value="Antirestriction_ArdC"/>
    <property type="match status" value="1"/>
</dbReference>
<sequence>MRISRPIGRRRQEGKKRMARNSTSTNTAALGDRLDLYAEVTQTILAQMERGTLPWTRPWKTTVAPGLPMNASTGNGYSGINVVLLWLSGAVQGYSSSRWMTFLQAAQAGGHVRRGERGTMIVKASTYVPQSERERSEVSEDDPRAVPFLKRYTVFNLDQIEGIEIPVQKACAPVVANAALDAFVTATGADMRFGGNEAYYVPSRDYIQCPAPQAFENAFDLFRVQSHELAHWTGAAHRLDRTFGQRFGDAAYQIEELVAELAAAQICAVKGVPPTTRHAAYLQSWINIMKADRRAIFTAASHASRAVEFLLAAAESPVEERPLAA</sequence>
<proteinExistence type="predicted"/>
<accession>A0A2Z5ZMC9</accession>
<dbReference type="InterPro" id="IPR017113">
    <property type="entry name" value="Antirestriction_ArdC"/>
</dbReference>
<geneLocation type="plasmid" evidence="5">
    <name>paof1 fan1 dna</name>
</geneLocation>
<dbReference type="InterPro" id="IPR041459">
    <property type="entry name" value="MPTase-PolyVal"/>
</dbReference>
<dbReference type="InterPro" id="IPR013610">
    <property type="entry name" value="ArdC_N"/>
</dbReference>
<gene>
    <name evidence="4" type="ORF">AcetOrient_orf00045p</name>
</gene>
<reference evidence="4 5" key="1">
    <citation type="submission" date="2018-02" db="EMBL/GenBank/DDBJ databases">
        <title>Acetobacter orientalis genome.</title>
        <authorList>
            <person name="Nakashima N."/>
            <person name="Tamura T."/>
        </authorList>
    </citation>
    <scope>NUCLEOTIDE SEQUENCE [LARGE SCALE GENOMIC DNA]</scope>
    <source>
        <strain evidence="4 5">FAN1</strain>
        <plasmid evidence="5">paof1 fan1 dna</plasmid>
    </source>
</reference>
<evidence type="ECO:0000313" key="5">
    <source>
        <dbReference type="Proteomes" id="UP000270034"/>
    </source>
</evidence>
<feature type="domain" description="N-terminal" evidence="2">
    <location>
        <begin position="35"/>
        <end position="155"/>
    </location>
</feature>
<protein>
    <submittedName>
        <fullName evidence="4">Putative antirestriction protein</fullName>
    </submittedName>
</protein>
<name>A0A2Z5ZMC9_9PROT</name>
<dbReference type="GO" id="GO:0003697">
    <property type="term" value="F:single-stranded DNA binding"/>
    <property type="evidence" value="ECO:0007669"/>
    <property type="project" value="InterPro"/>
</dbReference>
<feature type="domain" description="Polyvalent protein metallopeptidase" evidence="3">
    <location>
        <begin position="179"/>
        <end position="302"/>
    </location>
</feature>
<feature type="region of interest" description="Disordered" evidence="1">
    <location>
        <begin position="1"/>
        <end position="25"/>
    </location>
</feature>
<evidence type="ECO:0000259" key="3">
    <source>
        <dbReference type="Pfam" id="PF18818"/>
    </source>
</evidence>
<keyword evidence="4" id="KW-0614">Plasmid</keyword>
<evidence type="ECO:0000256" key="1">
    <source>
        <dbReference type="SAM" id="MobiDB-lite"/>
    </source>
</evidence>
<dbReference type="Pfam" id="PF08401">
    <property type="entry name" value="ArdcN"/>
    <property type="match status" value="1"/>
</dbReference>
<organism evidence="4 5">
    <name type="scientific">Acetobacter orientalis</name>
    <dbReference type="NCBI Taxonomy" id="146474"/>
    <lineage>
        <taxon>Bacteria</taxon>
        <taxon>Pseudomonadati</taxon>
        <taxon>Pseudomonadota</taxon>
        <taxon>Alphaproteobacteria</taxon>
        <taxon>Acetobacterales</taxon>
        <taxon>Acetobacteraceae</taxon>
        <taxon>Acetobacter</taxon>
    </lineage>
</organism>
<dbReference type="Proteomes" id="UP000270034">
    <property type="component" value="Plasmid pAOF1"/>
</dbReference>
<evidence type="ECO:0000259" key="2">
    <source>
        <dbReference type="Pfam" id="PF08401"/>
    </source>
</evidence>
<dbReference type="Pfam" id="PF18818">
    <property type="entry name" value="MPTase-PolyVal"/>
    <property type="match status" value="1"/>
</dbReference>
<evidence type="ECO:0000313" key="4">
    <source>
        <dbReference type="EMBL" id="BBC81721.1"/>
    </source>
</evidence>